<dbReference type="InterPro" id="IPR003099">
    <property type="entry name" value="Prephen_DH"/>
</dbReference>
<evidence type="ECO:0000259" key="4">
    <source>
        <dbReference type="PROSITE" id="PS51168"/>
    </source>
</evidence>
<evidence type="ECO:0000256" key="1">
    <source>
        <dbReference type="ARBA" id="ARBA00023002"/>
    </source>
</evidence>
<dbReference type="InterPro" id="IPR046825">
    <property type="entry name" value="PDH_C"/>
</dbReference>
<organism evidence="6 7">
    <name type="scientific">Pseudidiomarina indica</name>
    <dbReference type="NCBI Taxonomy" id="1159017"/>
    <lineage>
        <taxon>Bacteria</taxon>
        <taxon>Pseudomonadati</taxon>
        <taxon>Pseudomonadota</taxon>
        <taxon>Gammaproteobacteria</taxon>
        <taxon>Alteromonadales</taxon>
        <taxon>Idiomarinaceae</taxon>
        <taxon>Pseudidiomarina</taxon>
    </lineage>
</organism>
<dbReference type="InterPro" id="IPR008244">
    <property type="entry name" value="Chor_mut/prephenate_DH_T"/>
</dbReference>
<dbReference type="Gene3D" id="1.20.59.10">
    <property type="entry name" value="Chorismate mutase"/>
    <property type="match status" value="1"/>
</dbReference>
<dbReference type="InterPro" id="IPR002701">
    <property type="entry name" value="CM_II_prokaryot"/>
</dbReference>
<dbReference type="Pfam" id="PF02153">
    <property type="entry name" value="PDH_N"/>
    <property type="match status" value="1"/>
</dbReference>
<dbReference type="InterPro" id="IPR046826">
    <property type="entry name" value="PDH_N"/>
</dbReference>
<keyword evidence="2" id="KW-0028">Amino-acid biosynthesis</keyword>
<dbReference type="GO" id="GO:0008977">
    <property type="term" value="F:prephenate dehydrogenase (NAD+) activity"/>
    <property type="evidence" value="ECO:0007669"/>
    <property type="project" value="InterPro"/>
</dbReference>
<dbReference type="InterPro" id="IPR036291">
    <property type="entry name" value="NAD(P)-bd_dom_sf"/>
</dbReference>
<comment type="subcellular location">
    <subcellularLocation>
        <location evidence="2">Cytoplasm</location>
    </subcellularLocation>
</comment>
<dbReference type="PANTHER" id="PTHR21363">
    <property type="entry name" value="PREPHENATE DEHYDROGENASE"/>
    <property type="match status" value="1"/>
</dbReference>
<dbReference type="SUPFAM" id="SSF48179">
    <property type="entry name" value="6-phosphogluconate dehydrogenase C-terminal domain-like"/>
    <property type="match status" value="1"/>
</dbReference>
<dbReference type="Gene3D" id="3.40.50.720">
    <property type="entry name" value="NAD(P)-binding Rossmann-like Domain"/>
    <property type="match status" value="1"/>
</dbReference>
<dbReference type="UniPathway" id="UPA00122">
    <property type="reaction ID" value="UER00961"/>
</dbReference>
<keyword evidence="2" id="KW-0963">Cytoplasm</keyword>
<evidence type="ECO:0000259" key="5">
    <source>
        <dbReference type="PROSITE" id="PS51176"/>
    </source>
</evidence>
<evidence type="ECO:0000313" key="6">
    <source>
        <dbReference type="EMBL" id="SDB13668.1"/>
    </source>
</evidence>
<dbReference type="AlphaFoldDB" id="A0A1G6AZ68"/>
<dbReference type="RefSeq" id="WP_092591515.1">
    <property type="nucleotide sequence ID" value="NZ_FMXN01000002.1"/>
</dbReference>
<comment type="pathway">
    <text evidence="2">Amino-acid biosynthesis; L-tyrosine biosynthesis; (4-hydroxyphenyl)pyruvate from prephenate (NAD(+) route): step 1/1.</text>
</comment>
<dbReference type="SUPFAM" id="SSF51735">
    <property type="entry name" value="NAD(P)-binding Rossmann-fold domains"/>
    <property type="match status" value="1"/>
</dbReference>
<dbReference type="PANTHER" id="PTHR21363:SF0">
    <property type="entry name" value="PREPHENATE DEHYDROGENASE [NADP(+)]"/>
    <property type="match status" value="1"/>
</dbReference>
<keyword evidence="1 2" id="KW-0560">Oxidoreductase</keyword>
<dbReference type="InterPro" id="IPR036979">
    <property type="entry name" value="CM_dom_sf"/>
</dbReference>
<dbReference type="InterPro" id="IPR050812">
    <property type="entry name" value="Preph/Arog_dehydrog"/>
</dbReference>
<evidence type="ECO:0000256" key="3">
    <source>
        <dbReference type="SAM" id="Coils"/>
    </source>
</evidence>
<gene>
    <name evidence="6" type="ORF">SAMN02927930_00552</name>
</gene>
<dbReference type="InterPro" id="IPR011277">
    <property type="entry name" value="CM_T"/>
</dbReference>
<evidence type="ECO:0000313" key="7">
    <source>
        <dbReference type="Proteomes" id="UP000199626"/>
    </source>
</evidence>
<dbReference type="InterPro" id="IPR008927">
    <property type="entry name" value="6-PGluconate_DH-like_C_sf"/>
</dbReference>
<dbReference type="STRING" id="1159017.SAMN02927930_00552"/>
<dbReference type="GO" id="GO:0070403">
    <property type="term" value="F:NAD+ binding"/>
    <property type="evidence" value="ECO:0007669"/>
    <property type="project" value="InterPro"/>
</dbReference>
<dbReference type="NCBIfam" id="TIGR01799">
    <property type="entry name" value="CM_T"/>
    <property type="match status" value="1"/>
</dbReference>
<reference evidence="7" key="1">
    <citation type="submission" date="2016-10" db="EMBL/GenBank/DDBJ databases">
        <authorList>
            <person name="Varghese N."/>
            <person name="Submissions S."/>
        </authorList>
    </citation>
    <scope>NUCLEOTIDE SEQUENCE [LARGE SCALE GENOMIC DNA]</scope>
    <source>
        <strain evidence="7">CGMCC 1.10824</strain>
    </source>
</reference>
<keyword evidence="2" id="KW-0827">Tyrosine biosynthesis</keyword>
<dbReference type="InterPro" id="IPR036263">
    <property type="entry name" value="Chorismate_II_sf"/>
</dbReference>
<dbReference type="UniPathway" id="UPA00120">
    <property type="reaction ID" value="UER00203"/>
</dbReference>
<dbReference type="PROSITE" id="PS51176">
    <property type="entry name" value="PDH_ADH"/>
    <property type="match status" value="1"/>
</dbReference>
<keyword evidence="3" id="KW-0175">Coiled coil</keyword>
<keyword evidence="2" id="KW-0057">Aromatic amino acid biosynthesis</keyword>
<proteinExistence type="predicted"/>
<dbReference type="PROSITE" id="PS51168">
    <property type="entry name" value="CHORISMATE_MUT_2"/>
    <property type="match status" value="1"/>
</dbReference>
<dbReference type="GO" id="GO:0005737">
    <property type="term" value="C:cytoplasm"/>
    <property type="evidence" value="ECO:0007669"/>
    <property type="project" value="UniProtKB-SubCell"/>
</dbReference>
<dbReference type="EMBL" id="FMXN01000002">
    <property type="protein sequence ID" value="SDB13668.1"/>
    <property type="molecule type" value="Genomic_DNA"/>
</dbReference>
<evidence type="ECO:0000256" key="2">
    <source>
        <dbReference type="PIRNR" id="PIRNR001499"/>
    </source>
</evidence>
<sequence>MTLENSEQQLDELRRRIDATDSQLVQLLQQRQALAAQVGVVKRKLGQPLYVPEREAAMFQQRRDEAHRLGISPDLIEDVLRRVIRDSYRQQQAADVHLSDKRVVVIGGVGAMGRLFTRLFQNAGATVEVIDKDDWQRAAASCEQADAVLIAVPLTVTEEVILQLPMLPPSCVLADLTSIKEQPLAAMLAKHSGPVVGLHPMFGPQQVTLAKQLVVACHGRDEAGYQWLLQAIEYWGARIKFISAAAHDQAMSFVQVLRHLSSFVYGAHLAQEQVDVQQLVELSSPIYHLELMMVGRLFAQDAHLYADIIAANPHHFKMLRRYVTLYDELLEELEQGNKQGFIERFAEVRKYFGEFAQKFLVESQRLLNVAGDAKQLS</sequence>
<dbReference type="OrthoDB" id="6198144at2"/>
<feature type="coiled-coil region" evidence="3">
    <location>
        <begin position="3"/>
        <end position="37"/>
    </location>
</feature>
<dbReference type="Pfam" id="PF20463">
    <property type="entry name" value="PDH_C"/>
    <property type="match status" value="1"/>
</dbReference>
<name>A0A1G6AZ68_9GAMM</name>
<accession>A0A1G6AZ68</accession>
<dbReference type="NCBIfam" id="NF008400">
    <property type="entry name" value="PRK11199.1"/>
    <property type="match status" value="1"/>
</dbReference>
<protein>
    <recommendedName>
        <fullName evidence="2">T-protein</fullName>
    </recommendedName>
</protein>
<keyword evidence="2" id="KW-0520">NAD</keyword>
<dbReference type="Proteomes" id="UP000199626">
    <property type="component" value="Unassembled WGS sequence"/>
</dbReference>
<dbReference type="SMART" id="SM00830">
    <property type="entry name" value="CM_2"/>
    <property type="match status" value="1"/>
</dbReference>
<comment type="pathway">
    <text evidence="2">Metabolic intermediate biosynthesis; prephenate biosynthesis; prephenate from chorismate: step 1/1.</text>
</comment>
<dbReference type="SUPFAM" id="SSF48600">
    <property type="entry name" value="Chorismate mutase II"/>
    <property type="match status" value="1"/>
</dbReference>
<feature type="domain" description="Chorismate mutase" evidence="4">
    <location>
        <begin position="4"/>
        <end position="95"/>
    </location>
</feature>
<dbReference type="Pfam" id="PF01817">
    <property type="entry name" value="CM_2"/>
    <property type="match status" value="1"/>
</dbReference>
<keyword evidence="7" id="KW-1185">Reference proteome</keyword>
<dbReference type="Gene3D" id="1.10.3660.10">
    <property type="entry name" value="6-phosphogluconate dehydrogenase C-terminal like domain"/>
    <property type="match status" value="1"/>
</dbReference>
<dbReference type="GO" id="GO:0046417">
    <property type="term" value="P:chorismate metabolic process"/>
    <property type="evidence" value="ECO:0007669"/>
    <property type="project" value="InterPro"/>
</dbReference>
<feature type="domain" description="Prephenate/arogenate dehydrogenase" evidence="5">
    <location>
        <begin position="101"/>
        <end position="363"/>
    </location>
</feature>
<dbReference type="GO" id="GO:0006571">
    <property type="term" value="P:tyrosine biosynthetic process"/>
    <property type="evidence" value="ECO:0007669"/>
    <property type="project" value="UniProtKB-UniPathway"/>
</dbReference>
<dbReference type="GO" id="GO:0004665">
    <property type="term" value="F:prephenate dehydrogenase (NADP+) activity"/>
    <property type="evidence" value="ECO:0007669"/>
    <property type="project" value="InterPro"/>
</dbReference>
<keyword evidence="2" id="KW-0413">Isomerase</keyword>
<dbReference type="GO" id="GO:0004106">
    <property type="term" value="F:chorismate mutase activity"/>
    <property type="evidence" value="ECO:0007669"/>
    <property type="project" value="InterPro"/>
</dbReference>
<dbReference type="PIRSF" id="PIRSF001499">
    <property type="entry name" value="Chor_mut_pdh_Tpr"/>
    <property type="match status" value="1"/>
</dbReference>